<reference evidence="2 3" key="1">
    <citation type="journal article" date="2022" name="G3 (Bethesda)">
        <title>Whole-genome sequence and methylome profiling of the almond [Prunus dulcis (Mill.) D.A. Webb] cultivar 'Nonpareil'.</title>
        <authorList>
            <person name="D'Amico-Willman K.M."/>
            <person name="Ouma W.Z."/>
            <person name="Meulia T."/>
            <person name="Sideli G.M."/>
            <person name="Gradziel T.M."/>
            <person name="Fresnedo-Ramirez J."/>
        </authorList>
    </citation>
    <scope>NUCLEOTIDE SEQUENCE [LARGE SCALE GENOMIC DNA]</scope>
    <source>
        <strain evidence="2">Clone GOH B32 T37-40</strain>
    </source>
</reference>
<dbReference type="Proteomes" id="UP001054821">
    <property type="component" value="Chromosome 6"/>
</dbReference>
<accession>A0AAD4VF99</accession>
<proteinExistence type="predicted"/>
<feature type="compositionally biased region" description="Acidic residues" evidence="1">
    <location>
        <begin position="104"/>
        <end position="134"/>
    </location>
</feature>
<feature type="compositionally biased region" description="Basic and acidic residues" evidence="1">
    <location>
        <begin position="167"/>
        <end position="195"/>
    </location>
</feature>
<dbReference type="EMBL" id="JAJFAZ020000006">
    <property type="protein sequence ID" value="KAI5323269.1"/>
    <property type="molecule type" value="Genomic_DNA"/>
</dbReference>
<evidence type="ECO:0000313" key="2">
    <source>
        <dbReference type="EMBL" id="KAI5323269.1"/>
    </source>
</evidence>
<gene>
    <name evidence="2" type="ORF">L3X38_032341</name>
</gene>
<feature type="region of interest" description="Disordered" evidence="1">
    <location>
        <begin position="104"/>
        <end position="197"/>
    </location>
</feature>
<protein>
    <submittedName>
        <fullName evidence="2">Uncharacterized protein</fullName>
    </submittedName>
</protein>
<comment type="caution">
    <text evidence="2">The sequence shown here is derived from an EMBL/GenBank/DDBJ whole genome shotgun (WGS) entry which is preliminary data.</text>
</comment>
<evidence type="ECO:0000256" key="1">
    <source>
        <dbReference type="SAM" id="MobiDB-lite"/>
    </source>
</evidence>
<sequence length="216" mass="24586">MMVKVRDGGETPRCTDPDMFTLEVHHRGYFVDGYVDVDVDVDEVSMLELRYLCKHLGYDEHNCHFYYKHKTKDNGYVDLGDVEMEAQDDEDGGYVYVVDVEIEEEDDESGQEDGEAWQKDVEEEEEDGEGDEKDGEVKEEGGDFIDNLDNLDGDDENEGGKFPNIGECRHAIRGDAKGKDFKGKDNKGKDAKGKEEEELESFLSYFLLHMLAKGLL</sequence>
<name>A0AAD4VF99_PRUDU</name>
<keyword evidence="3" id="KW-1185">Reference proteome</keyword>
<evidence type="ECO:0000313" key="3">
    <source>
        <dbReference type="Proteomes" id="UP001054821"/>
    </source>
</evidence>
<dbReference type="AlphaFoldDB" id="A0AAD4VF99"/>
<organism evidence="2 3">
    <name type="scientific">Prunus dulcis</name>
    <name type="common">Almond</name>
    <name type="synonym">Amygdalus dulcis</name>
    <dbReference type="NCBI Taxonomy" id="3755"/>
    <lineage>
        <taxon>Eukaryota</taxon>
        <taxon>Viridiplantae</taxon>
        <taxon>Streptophyta</taxon>
        <taxon>Embryophyta</taxon>
        <taxon>Tracheophyta</taxon>
        <taxon>Spermatophyta</taxon>
        <taxon>Magnoliopsida</taxon>
        <taxon>eudicotyledons</taxon>
        <taxon>Gunneridae</taxon>
        <taxon>Pentapetalae</taxon>
        <taxon>rosids</taxon>
        <taxon>fabids</taxon>
        <taxon>Rosales</taxon>
        <taxon>Rosaceae</taxon>
        <taxon>Amygdaloideae</taxon>
        <taxon>Amygdaleae</taxon>
        <taxon>Prunus</taxon>
    </lineage>
</organism>